<accession>A0A1C5IRM8</accession>
<evidence type="ECO:0000313" key="2">
    <source>
        <dbReference type="Proteomes" id="UP000199408"/>
    </source>
</evidence>
<dbReference type="AlphaFoldDB" id="A0A1C5IRM8"/>
<dbReference type="STRING" id="47864.GA0070560_115113"/>
<dbReference type="PANTHER" id="PTHR43422">
    <property type="entry name" value="THIAMINE THIAZOLE SYNTHASE"/>
    <property type="match status" value="1"/>
</dbReference>
<keyword evidence="2" id="KW-1185">Reference proteome</keyword>
<gene>
    <name evidence="1" type="ORF">GA0070560_115113</name>
</gene>
<evidence type="ECO:0000313" key="1">
    <source>
        <dbReference type="EMBL" id="SCG60982.1"/>
    </source>
</evidence>
<proteinExistence type="predicted"/>
<dbReference type="PANTHER" id="PTHR43422:SF3">
    <property type="entry name" value="THIAMINE THIAZOLE SYNTHASE"/>
    <property type="match status" value="1"/>
</dbReference>
<sequence>MGGLLAARALSDAYDEVLLLDRDALPATPTSRRGVPQGRQLHVLLDRGRQVLVELFPGIGEELTARGACPVDLHGEVHWYNDGHRMRRAPSDLVAYGMSRPLLEQVVRARVAALPGVRVLSGHEVTGLLTTGDGTRVTGVRVVPGGPDRTEIAIHADLVVDAGGRGSRSPVWLAELGYPGAPEERVEINVTYVTRTYRREPGQLEGLLGALANAVPGRPRAGIVAPHEDDRFAVVLSGVLGEQPPTDDEGMAAFAGSLFAPQIGELLRTAPPLSEPVRMRYPASVRRRYERLRRPPEGHLVFADALCSFNPIYGQGITVASLEALLLRRLLAEGGAGLARRFYRGAARLIDVPWQISVGTDLRFPEVAGRRTLKVRLVNAYIARLHAAATTDADLGAAFLRVINLVDPPTRLLTPGRMLRVLRGPRPAPAPVRQVQRHPA</sequence>
<dbReference type="Proteomes" id="UP000199408">
    <property type="component" value="Unassembled WGS sequence"/>
</dbReference>
<dbReference type="InterPro" id="IPR036188">
    <property type="entry name" value="FAD/NAD-bd_sf"/>
</dbReference>
<dbReference type="SUPFAM" id="SSF51905">
    <property type="entry name" value="FAD/NAD(P)-binding domain"/>
    <property type="match status" value="1"/>
</dbReference>
<reference evidence="2" key="1">
    <citation type="submission" date="2016-06" db="EMBL/GenBank/DDBJ databases">
        <authorList>
            <person name="Varghese N."/>
        </authorList>
    </citation>
    <scope>NUCLEOTIDE SEQUENCE [LARGE SCALE GENOMIC DNA]</scope>
    <source>
        <strain evidence="2">DSM 43171</strain>
    </source>
</reference>
<name>A0A1C5IRM8_9ACTN</name>
<protein>
    <submittedName>
        <fullName evidence="1">2-polyprenyl-6-methoxyphenol hydroxylase</fullName>
    </submittedName>
</protein>
<organism evidence="1 2">
    <name type="scientific">Micromonospora halophytica</name>
    <dbReference type="NCBI Taxonomy" id="47864"/>
    <lineage>
        <taxon>Bacteria</taxon>
        <taxon>Bacillati</taxon>
        <taxon>Actinomycetota</taxon>
        <taxon>Actinomycetes</taxon>
        <taxon>Micromonosporales</taxon>
        <taxon>Micromonosporaceae</taxon>
        <taxon>Micromonospora</taxon>
    </lineage>
</organism>
<dbReference type="EMBL" id="FMDN01000015">
    <property type="protein sequence ID" value="SCG60982.1"/>
    <property type="molecule type" value="Genomic_DNA"/>
</dbReference>
<dbReference type="Gene3D" id="3.50.50.60">
    <property type="entry name" value="FAD/NAD(P)-binding domain"/>
    <property type="match status" value="1"/>
</dbReference>